<evidence type="ECO:0000313" key="1">
    <source>
        <dbReference type="EMBL" id="BDG73582.1"/>
    </source>
</evidence>
<organism evidence="1 2">
    <name type="scientific">Roseomonas fluvialis</name>
    <dbReference type="NCBI Taxonomy" id="1750527"/>
    <lineage>
        <taxon>Bacteria</taxon>
        <taxon>Pseudomonadati</taxon>
        <taxon>Pseudomonadota</taxon>
        <taxon>Alphaproteobacteria</taxon>
        <taxon>Acetobacterales</taxon>
        <taxon>Roseomonadaceae</taxon>
        <taxon>Roseomonas</taxon>
    </lineage>
</organism>
<gene>
    <name evidence="1" type="ORF">Rmf_35110</name>
</gene>
<keyword evidence="2" id="KW-1185">Reference proteome</keyword>
<evidence type="ECO:0008006" key="3">
    <source>
        <dbReference type="Google" id="ProtNLM"/>
    </source>
</evidence>
<dbReference type="Proteomes" id="UP000831327">
    <property type="component" value="Chromosome"/>
</dbReference>
<sequence length="295" mass="31666">MAAMALTGTASAQGTCPGLEDLMPAFWTAHDTLPAGDDVARGRALVASWFTPQIEAYRAARVGRVDVARWLALFDPVAPVVRRLSAALPALWCDRLLRFRVAVPDASPSVPALAFVSFLNFDAATRLWHDRVVLFLGLDMMALLHGEAVGPLLDHERFHMYHHEVNPSLILPGGDPLWLGIWKEGLAVHATAVLNPGLPRIAVFLGDAGLADAGPELFRRLAAELPDRLHATAGEVRARYLGYGYRGDIPARSGYALGAAIVARVAAGRDLAALARIPAPEAEALLRTELAAMAR</sequence>
<dbReference type="EMBL" id="AP025637">
    <property type="protein sequence ID" value="BDG73582.1"/>
    <property type="molecule type" value="Genomic_DNA"/>
</dbReference>
<proteinExistence type="predicted"/>
<dbReference type="RefSeq" id="WP_244407801.1">
    <property type="nucleotide sequence ID" value="NZ_AP025637.1"/>
</dbReference>
<reference evidence="1 2" key="1">
    <citation type="journal article" date="2016" name="Microbes Environ.">
        <title>Phylogenetically diverse aerobic anoxygenic phototrophic bacteria isolated from epilithic biofilms in Tama river, Japan.</title>
        <authorList>
            <person name="Hirose S."/>
            <person name="Matsuura K."/>
            <person name="Haruta S."/>
        </authorList>
    </citation>
    <scope>NUCLEOTIDE SEQUENCE [LARGE SCALE GENOMIC DNA]</scope>
    <source>
        <strain evidence="1 2">S08</strain>
    </source>
</reference>
<evidence type="ECO:0000313" key="2">
    <source>
        <dbReference type="Proteomes" id="UP000831327"/>
    </source>
</evidence>
<protein>
    <recommendedName>
        <fullName evidence="3">DUF2268 domain-containing protein</fullName>
    </recommendedName>
</protein>
<accession>A0ABN6P4I7</accession>
<name>A0ABN6P4I7_9PROT</name>